<name>A0A8E2ANV7_9APHY</name>
<protein>
    <submittedName>
        <fullName evidence="1">Uncharacterized protein</fullName>
    </submittedName>
</protein>
<keyword evidence="2" id="KW-1185">Reference proteome</keyword>
<dbReference type="EMBL" id="KV722478">
    <property type="protein sequence ID" value="OCH87653.1"/>
    <property type="molecule type" value="Genomic_DNA"/>
</dbReference>
<organism evidence="1 2">
    <name type="scientific">Obba rivulosa</name>
    <dbReference type="NCBI Taxonomy" id="1052685"/>
    <lineage>
        <taxon>Eukaryota</taxon>
        <taxon>Fungi</taxon>
        <taxon>Dikarya</taxon>
        <taxon>Basidiomycota</taxon>
        <taxon>Agaricomycotina</taxon>
        <taxon>Agaricomycetes</taxon>
        <taxon>Polyporales</taxon>
        <taxon>Gelatoporiaceae</taxon>
        <taxon>Obba</taxon>
    </lineage>
</organism>
<evidence type="ECO:0000313" key="2">
    <source>
        <dbReference type="Proteomes" id="UP000250043"/>
    </source>
</evidence>
<dbReference type="AlphaFoldDB" id="A0A8E2ANV7"/>
<dbReference type="Proteomes" id="UP000250043">
    <property type="component" value="Unassembled WGS sequence"/>
</dbReference>
<sequence length="93" mass="10955">MFRHIVPMEIRPNEVFYAPESGSPQNLTFAWTRRHVTSFRDVVHYHIRSCCAYILMSSISLATHLDFSMRLPSPYSEVMSHTWLLRTFGLYTD</sequence>
<accession>A0A8E2ANV7</accession>
<evidence type="ECO:0000313" key="1">
    <source>
        <dbReference type="EMBL" id="OCH87653.1"/>
    </source>
</evidence>
<gene>
    <name evidence="1" type="ORF">OBBRIDRAFT_139642</name>
</gene>
<proteinExistence type="predicted"/>
<reference evidence="1 2" key="1">
    <citation type="submission" date="2016-07" db="EMBL/GenBank/DDBJ databases">
        <title>Draft genome of the white-rot fungus Obba rivulosa 3A-2.</title>
        <authorList>
            <consortium name="DOE Joint Genome Institute"/>
            <person name="Miettinen O."/>
            <person name="Riley R."/>
            <person name="Acob R."/>
            <person name="Barry K."/>
            <person name="Cullen D."/>
            <person name="De Vries R."/>
            <person name="Hainaut M."/>
            <person name="Hatakka A."/>
            <person name="Henrissat B."/>
            <person name="Hilden K."/>
            <person name="Kuo R."/>
            <person name="Labutti K."/>
            <person name="Lipzen A."/>
            <person name="Makela M.R."/>
            <person name="Sandor L."/>
            <person name="Spatafora J.W."/>
            <person name="Grigoriev I.V."/>
            <person name="Hibbett D.S."/>
        </authorList>
    </citation>
    <scope>NUCLEOTIDE SEQUENCE [LARGE SCALE GENOMIC DNA]</scope>
    <source>
        <strain evidence="1 2">3A-2</strain>
    </source>
</reference>